<feature type="signal peptide" evidence="1">
    <location>
        <begin position="1"/>
        <end position="21"/>
    </location>
</feature>
<evidence type="ECO:0008006" key="4">
    <source>
        <dbReference type="Google" id="ProtNLM"/>
    </source>
</evidence>
<sequence length="142" mass="15353">MHHHALASLYTLLYCFSYCQCLTSKLSVVHCLPSEVHHHAVQDDVSYGKRGGACNSQPRAHLVPLSPGLSPRAPPAVRHCHQQHHCEGAGPSCEEDGGRRKGLIWSAVRHSSTVGHSHQVGRIMGDTEVVASCARLSSSGLY</sequence>
<organism evidence="2 3">
    <name type="scientific">Portunus trituberculatus</name>
    <name type="common">Swimming crab</name>
    <name type="synonym">Neptunus trituberculatus</name>
    <dbReference type="NCBI Taxonomy" id="210409"/>
    <lineage>
        <taxon>Eukaryota</taxon>
        <taxon>Metazoa</taxon>
        <taxon>Ecdysozoa</taxon>
        <taxon>Arthropoda</taxon>
        <taxon>Crustacea</taxon>
        <taxon>Multicrustacea</taxon>
        <taxon>Malacostraca</taxon>
        <taxon>Eumalacostraca</taxon>
        <taxon>Eucarida</taxon>
        <taxon>Decapoda</taxon>
        <taxon>Pleocyemata</taxon>
        <taxon>Brachyura</taxon>
        <taxon>Eubrachyura</taxon>
        <taxon>Portunoidea</taxon>
        <taxon>Portunidae</taxon>
        <taxon>Portuninae</taxon>
        <taxon>Portunus</taxon>
    </lineage>
</organism>
<accession>A0A5B7EFB2</accession>
<dbReference type="Proteomes" id="UP000324222">
    <property type="component" value="Unassembled WGS sequence"/>
</dbReference>
<keyword evidence="3" id="KW-1185">Reference proteome</keyword>
<evidence type="ECO:0000256" key="1">
    <source>
        <dbReference type="SAM" id="SignalP"/>
    </source>
</evidence>
<evidence type="ECO:0000313" key="3">
    <source>
        <dbReference type="Proteomes" id="UP000324222"/>
    </source>
</evidence>
<keyword evidence="1" id="KW-0732">Signal</keyword>
<dbReference type="EMBL" id="VSRR010002483">
    <property type="protein sequence ID" value="MPC31673.1"/>
    <property type="molecule type" value="Genomic_DNA"/>
</dbReference>
<dbReference type="AlphaFoldDB" id="A0A5B7EFB2"/>
<gene>
    <name evidence="2" type="ORF">E2C01_024969</name>
</gene>
<feature type="chain" id="PRO_5023070907" description="Secreted protein" evidence="1">
    <location>
        <begin position="22"/>
        <end position="142"/>
    </location>
</feature>
<proteinExistence type="predicted"/>
<comment type="caution">
    <text evidence="2">The sequence shown here is derived from an EMBL/GenBank/DDBJ whole genome shotgun (WGS) entry which is preliminary data.</text>
</comment>
<name>A0A5B7EFB2_PORTR</name>
<evidence type="ECO:0000313" key="2">
    <source>
        <dbReference type="EMBL" id="MPC31673.1"/>
    </source>
</evidence>
<reference evidence="2 3" key="1">
    <citation type="submission" date="2019-05" db="EMBL/GenBank/DDBJ databases">
        <title>Another draft genome of Portunus trituberculatus and its Hox gene families provides insights of decapod evolution.</title>
        <authorList>
            <person name="Jeong J.-H."/>
            <person name="Song I."/>
            <person name="Kim S."/>
            <person name="Choi T."/>
            <person name="Kim D."/>
            <person name="Ryu S."/>
            <person name="Kim W."/>
        </authorList>
    </citation>
    <scope>NUCLEOTIDE SEQUENCE [LARGE SCALE GENOMIC DNA]</scope>
    <source>
        <tissue evidence="2">Muscle</tissue>
    </source>
</reference>
<protein>
    <recommendedName>
        <fullName evidence="4">Secreted protein</fullName>
    </recommendedName>
</protein>